<evidence type="ECO:0008006" key="4">
    <source>
        <dbReference type="Google" id="ProtNLM"/>
    </source>
</evidence>
<reference evidence="2 3" key="1">
    <citation type="submission" date="2018-07" db="EMBL/GenBank/DDBJ databases">
        <title>Genomic Encyclopedia of Type Strains, Phase IV (KMG-IV): sequencing the most valuable type-strain genomes for metagenomic binning, comparative biology and taxonomic classification.</title>
        <authorList>
            <person name="Goeker M."/>
        </authorList>
    </citation>
    <scope>NUCLEOTIDE SEQUENCE [LARGE SCALE GENOMIC DNA]</scope>
    <source>
        <strain evidence="2 3">DSM 4134</strain>
    </source>
</reference>
<accession>A0A3D9L4L9</accession>
<evidence type="ECO:0000313" key="2">
    <source>
        <dbReference type="EMBL" id="RED98956.1"/>
    </source>
</evidence>
<feature type="signal peptide" evidence="1">
    <location>
        <begin position="1"/>
        <end position="21"/>
    </location>
</feature>
<name>A0A3D9L4L9_MARFU</name>
<dbReference type="AlphaFoldDB" id="A0A3D9L4L9"/>
<sequence>MRTVIIMIAALLLGACGTSSSCKTNPEIDQQTVSIPVHRLERELFQLSSAEEIEKLLAENPSFASYFLHASEYPHDSILAQKLHGIITNEAIDTLYREAQLAFEDLSPITEDLETLFGKMQSLFPGTGTPRLVTAVTGLYNDLFISDSLIIVGIDFFIGDGATFKPQNTPEYMLRRYDKEHLPAIIAKFMAGQKIQNGQKSTLLSEMIDFGKTYYLASRLLPCTADSLLLGYTPQEMTLIQENESVIWANFVENEILYETSHVTKRRFLGERPNVYEISQKCPGRIGAWVGWRIVEQYMERTNATIKELIAERDNEKIFMQSGYKPLSR</sequence>
<dbReference type="Proteomes" id="UP000256779">
    <property type="component" value="Unassembled WGS sequence"/>
</dbReference>
<comment type="caution">
    <text evidence="2">The sequence shown here is derived from an EMBL/GenBank/DDBJ whole genome shotgun (WGS) entry which is preliminary data.</text>
</comment>
<dbReference type="PROSITE" id="PS51257">
    <property type="entry name" value="PROKAR_LIPOPROTEIN"/>
    <property type="match status" value="1"/>
</dbReference>
<dbReference type="RefSeq" id="WP_147302921.1">
    <property type="nucleotide sequence ID" value="NZ_QREG01000009.1"/>
</dbReference>
<proteinExistence type="predicted"/>
<dbReference type="EMBL" id="QREG01000009">
    <property type="protein sequence ID" value="RED98956.1"/>
    <property type="molecule type" value="Genomic_DNA"/>
</dbReference>
<dbReference type="Pfam" id="PF25594">
    <property type="entry name" value="GldB_lipo"/>
    <property type="match status" value="1"/>
</dbReference>
<feature type="chain" id="PRO_5017717903" description="Gliding motility-associated lipoprotein GldB" evidence="1">
    <location>
        <begin position="22"/>
        <end position="329"/>
    </location>
</feature>
<keyword evidence="3" id="KW-1185">Reference proteome</keyword>
<keyword evidence="1" id="KW-0732">Signal</keyword>
<dbReference type="OrthoDB" id="976022at2"/>
<gene>
    <name evidence="2" type="ORF">C7460_109148</name>
</gene>
<protein>
    <recommendedName>
        <fullName evidence="4">Gliding motility-associated lipoprotein GldB</fullName>
    </recommendedName>
</protein>
<dbReference type="InterPro" id="IPR019853">
    <property type="entry name" value="GldB-like"/>
</dbReference>
<evidence type="ECO:0000256" key="1">
    <source>
        <dbReference type="SAM" id="SignalP"/>
    </source>
</evidence>
<organism evidence="2 3">
    <name type="scientific">Marinoscillum furvescens DSM 4134</name>
    <dbReference type="NCBI Taxonomy" id="1122208"/>
    <lineage>
        <taxon>Bacteria</taxon>
        <taxon>Pseudomonadati</taxon>
        <taxon>Bacteroidota</taxon>
        <taxon>Cytophagia</taxon>
        <taxon>Cytophagales</taxon>
        <taxon>Reichenbachiellaceae</taxon>
        <taxon>Marinoscillum</taxon>
    </lineage>
</organism>
<evidence type="ECO:0000313" key="3">
    <source>
        <dbReference type="Proteomes" id="UP000256779"/>
    </source>
</evidence>